<proteinExistence type="predicted"/>
<organism evidence="1 2">
    <name type="scientific">Acidocella aminolytica 101 = DSM 11237</name>
    <dbReference type="NCBI Taxonomy" id="1120923"/>
    <lineage>
        <taxon>Bacteria</taxon>
        <taxon>Pseudomonadati</taxon>
        <taxon>Pseudomonadota</taxon>
        <taxon>Alphaproteobacteria</taxon>
        <taxon>Acetobacterales</taxon>
        <taxon>Acidocellaceae</taxon>
        <taxon>Acidocella</taxon>
    </lineage>
</organism>
<evidence type="ECO:0000313" key="2">
    <source>
        <dbReference type="Proteomes" id="UP000032668"/>
    </source>
</evidence>
<reference evidence="1 2" key="1">
    <citation type="submission" date="2012-11" db="EMBL/GenBank/DDBJ databases">
        <title>Whole genome sequence of Acidocella aminolytica 101 = DSM 11237.</title>
        <authorList>
            <person name="Azuma Y."/>
            <person name="Higashiura N."/>
            <person name="Hirakawa H."/>
            <person name="Matsushita K."/>
        </authorList>
    </citation>
    <scope>NUCLEOTIDE SEQUENCE [LARGE SCALE GENOMIC DNA]</scope>
    <source>
        <strain evidence="2">101 / DSM 11237</strain>
    </source>
</reference>
<sequence>MSILPALLMLTLEAFLESGGDALVRKGLGVSGMPRGLWDPMANLA</sequence>
<gene>
    <name evidence="1" type="ORF">Aam_105_006</name>
</gene>
<dbReference type="AlphaFoldDB" id="A0A0D6PII0"/>
<dbReference type="Proteomes" id="UP000032668">
    <property type="component" value="Unassembled WGS sequence"/>
</dbReference>
<name>A0A0D6PII0_9PROT</name>
<accession>A0A0D6PII0</accession>
<dbReference type="EMBL" id="BANC01000103">
    <property type="protein sequence ID" value="GAN81590.1"/>
    <property type="molecule type" value="Genomic_DNA"/>
</dbReference>
<protein>
    <submittedName>
        <fullName evidence="1">Uncharacterized protein</fullName>
    </submittedName>
</protein>
<dbReference type="RefSeq" id="WP_158320138.1">
    <property type="nucleotide sequence ID" value="NZ_BANC01000103.1"/>
</dbReference>
<evidence type="ECO:0000313" key="1">
    <source>
        <dbReference type="EMBL" id="GAN81590.1"/>
    </source>
</evidence>
<dbReference type="STRING" id="1120923.SAMN02746095_03877"/>
<comment type="caution">
    <text evidence="1">The sequence shown here is derived from an EMBL/GenBank/DDBJ whole genome shotgun (WGS) entry which is preliminary data.</text>
</comment>
<keyword evidence="2" id="KW-1185">Reference proteome</keyword>